<gene>
    <name evidence="2" type="ORF">SERLADRAFT_432501</name>
</gene>
<dbReference type="HOGENOM" id="CLU_2051059_0_0_1"/>
<organism>
    <name type="scientific">Serpula lacrymans var. lacrymans (strain S7.9)</name>
    <name type="common">Dry rot fungus</name>
    <dbReference type="NCBI Taxonomy" id="578457"/>
    <lineage>
        <taxon>Eukaryota</taxon>
        <taxon>Fungi</taxon>
        <taxon>Dikarya</taxon>
        <taxon>Basidiomycota</taxon>
        <taxon>Agaricomycotina</taxon>
        <taxon>Agaricomycetes</taxon>
        <taxon>Agaricomycetidae</taxon>
        <taxon>Boletales</taxon>
        <taxon>Coniophorineae</taxon>
        <taxon>Serpulaceae</taxon>
        <taxon>Serpula</taxon>
    </lineage>
</organism>
<proteinExistence type="predicted"/>
<feature type="compositionally biased region" description="Basic and acidic residues" evidence="1">
    <location>
        <begin position="47"/>
        <end position="65"/>
    </location>
</feature>
<accession>F8NFM0</accession>
<dbReference type="Proteomes" id="UP000008064">
    <property type="component" value="Unassembled WGS sequence"/>
</dbReference>
<dbReference type="RefSeq" id="XP_007312744.1">
    <property type="nucleotide sequence ID" value="XM_007312682.1"/>
</dbReference>
<sequence>MPRMQQDFKVTGSQSDLLAGHNNYSLSSVHSMDPTTMRSCLQSDGQVSHHQEIDSFRTVKPPPRQDDCTGMALHIGMFHPNSIRPNIPSSASSPASNSSSAAYWNGLEDLLVEFSQVVLN</sequence>
<name>F8NFM0_SERL9</name>
<dbReference type="GeneID" id="18814021"/>
<evidence type="ECO:0000256" key="1">
    <source>
        <dbReference type="SAM" id="MobiDB-lite"/>
    </source>
</evidence>
<dbReference type="AlphaFoldDB" id="F8NFM0"/>
<protein>
    <submittedName>
        <fullName evidence="2">Uncharacterized protein</fullName>
    </submittedName>
</protein>
<feature type="compositionally biased region" description="Polar residues" evidence="1">
    <location>
        <begin position="35"/>
        <end position="46"/>
    </location>
</feature>
<feature type="region of interest" description="Disordered" evidence="1">
    <location>
        <begin position="35"/>
        <end position="65"/>
    </location>
</feature>
<dbReference type="EMBL" id="GL945428">
    <property type="protein sequence ID" value="EGO30860.1"/>
    <property type="molecule type" value="Genomic_DNA"/>
</dbReference>
<reference evidence="2" key="1">
    <citation type="submission" date="2011-04" db="EMBL/GenBank/DDBJ databases">
        <title>Evolution of plant cell wall degrading machinery underlies the functional diversity of forest fungi.</title>
        <authorList>
            <consortium name="US DOE Joint Genome Institute (JGI-PGF)"/>
            <person name="Eastwood D.C."/>
            <person name="Floudas D."/>
            <person name="Binder M."/>
            <person name="Majcherczyk A."/>
            <person name="Schneider P."/>
            <person name="Aerts A."/>
            <person name="Asiegbu F.O."/>
            <person name="Baker S.E."/>
            <person name="Barry K."/>
            <person name="Bendiksby M."/>
            <person name="Blumentritt M."/>
            <person name="Coutinho P.M."/>
            <person name="Cullen D."/>
            <person name="Cullen D."/>
            <person name="Gathman A."/>
            <person name="Goodell B."/>
            <person name="Henrissat B."/>
            <person name="Ihrmark K."/>
            <person name="Kauserud H."/>
            <person name="Kohler A."/>
            <person name="LaButti K."/>
            <person name="Lapidus A."/>
            <person name="Lavin J.L."/>
            <person name="Lee Y.-H."/>
            <person name="Lindquist E."/>
            <person name="Lilly W."/>
            <person name="Lucas S."/>
            <person name="Morin E."/>
            <person name="Murat C."/>
            <person name="Oguiza J.A."/>
            <person name="Park J."/>
            <person name="Pisabarro A.G."/>
            <person name="Riley R."/>
            <person name="Rosling A."/>
            <person name="Salamov A."/>
            <person name="Schmidt O."/>
            <person name="Schmutz J."/>
            <person name="Skrede I."/>
            <person name="Stenlid J."/>
            <person name="Wiebenga A."/>
            <person name="Xie X."/>
            <person name="Kues U."/>
            <person name="Hibbett D.S."/>
            <person name="Hoffmeister D."/>
            <person name="Hogberg N."/>
            <person name="Martin F."/>
            <person name="Grigoriev I.V."/>
            <person name="Watkinson S.C."/>
        </authorList>
    </citation>
    <scope>NUCLEOTIDE SEQUENCE</scope>
    <source>
        <strain evidence="2">S7.9</strain>
    </source>
</reference>
<dbReference type="KEGG" id="sla:SERLADRAFT_432501"/>
<evidence type="ECO:0000313" key="2">
    <source>
        <dbReference type="EMBL" id="EGO30860.1"/>
    </source>
</evidence>